<name>A0A3N4RC35_9ACTN</name>
<dbReference type="InterPro" id="IPR008278">
    <property type="entry name" value="4-PPantetheinyl_Trfase_dom"/>
</dbReference>
<dbReference type="AlphaFoldDB" id="A0A3N4RC35"/>
<accession>A0A3N4RC35</accession>
<evidence type="ECO:0000256" key="1">
    <source>
        <dbReference type="ARBA" id="ARBA00010990"/>
    </source>
</evidence>
<evidence type="ECO:0000313" key="5">
    <source>
        <dbReference type="Proteomes" id="UP000266906"/>
    </source>
</evidence>
<dbReference type="PANTHER" id="PTHR12215">
    <property type="entry name" value="PHOSPHOPANTETHEINE TRANSFERASE"/>
    <property type="match status" value="1"/>
</dbReference>
<dbReference type="EMBL" id="RKQG01000002">
    <property type="protein sequence ID" value="RPE28525.1"/>
    <property type="molecule type" value="Genomic_DNA"/>
</dbReference>
<dbReference type="PANTHER" id="PTHR12215:SF10">
    <property type="entry name" value="L-AMINOADIPATE-SEMIALDEHYDE DEHYDROGENASE-PHOSPHOPANTETHEINYL TRANSFERASE"/>
    <property type="match status" value="1"/>
</dbReference>
<keyword evidence="2 4" id="KW-0808">Transferase</keyword>
<organism evidence="4 5">
    <name type="scientific">Kitasatospora cineracea</name>
    <dbReference type="NCBI Taxonomy" id="88074"/>
    <lineage>
        <taxon>Bacteria</taxon>
        <taxon>Bacillati</taxon>
        <taxon>Actinomycetota</taxon>
        <taxon>Actinomycetes</taxon>
        <taxon>Kitasatosporales</taxon>
        <taxon>Streptomycetaceae</taxon>
        <taxon>Kitasatospora</taxon>
    </lineage>
</organism>
<feature type="domain" description="4'-phosphopantetheinyl transferase" evidence="3">
    <location>
        <begin position="93"/>
        <end position="154"/>
    </location>
</feature>
<dbReference type="GO" id="GO:0000287">
    <property type="term" value="F:magnesium ion binding"/>
    <property type="evidence" value="ECO:0007669"/>
    <property type="project" value="InterPro"/>
</dbReference>
<evidence type="ECO:0000313" key="4">
    <source>
        <dbReference type="EMBL" id="RPE28525.1"/>
    </source>
</evidence>
<dbReference type="SUPFAM" id="SSF56214">
    <property type="entry name" value="4'-phosphopantetheinyl transferase"/>
    <property type="match status" value="2"/>
</dbReference>
<proteinExistence type="inferred from homology"/>
<dbReference type="Proteomes" id="UP000266906">
    <property type="component" value="Unassembled WGS sequence"/>
</dbReference>
<dbReference type="Pfam" id="PF01648">
    <property type="entry name" value="ACPS"/>
    <property type="match status" value="1"/>
</dbReference>
<dbReference type="RefSeq" id="WP_208767080.1">
    <property type="nucleotide sequence ID" value="NZ_JBEYIY010000063.1"/>
</dbReference>
<gene>
    <name evidence="4" type="ORF">EDD38_5662</name>
</gene>
<dbReference type="GO" id="GO:0005829">
    <property type="term" value="C:cytosol"/>
    <property type="evidence" value="ECO:0007669"/>
    <property type="project" value="TreeGrafter"/>
</dbReference>
<dbReference type="InterPro" id="IPR037143">
    <property type="entry name" value="4-PPantetheinyl_Trfase_dom_sf"/>
</dbReference>
<evidence type="ECO:0000256" key="2">
    <source>
        <dbReference type="ARBA" id="ARBA00022679"/>
    </source>
</evidence>
<evidence type="ECO:0000259" key="3">
    <source>
        <dbReference type="Pfam" id="PF01648"/>
    </source>
</evidence>
<reference evidence="4 5" key="1">
    <citation type="submission" date="2018-11" db="EMBL/GenBank/DDBJ databases">
        <title>Sequencing the genomes of 1000 actinobacteria strains.</title>
        <authorList>
            <person name="Klenk H.-P."/>
        </authorList>
    </citation>
    <scope>NUCLEOTIDE SEQUENCE [LARGE SCALE GENOMIC DNA]</scope>
    <source>
        <strain evidence="4 5">DSM 44781</strain>
    </source>
</reference>
<sequence length="222" mass="22684">MTGPTAAPAAGVTVLLAAAGPDARRTVRTVLLEAAADTLGVPRAGLRIAREPGGRPVLEGAGPPVAEGADRPLHIALSHGRDTVAAALTRLGPVGVDVERIRPLPTAGLARRWFDPAEAEWLERQPGPEQPTAFLRLWVQKEALGKALGTGLRGGGMRRRVLPLGTPPTGLLAPLPTRPDLALCLPQAPPGLCLAVGVWSPGAAGAPATVVVPGTPPSPTRT</sequence>
<keyword evidence="5" id="KW-1185">Reference proteome</keyword>
<comment type="caution">
    <text evidence="4">The sequence shown here is derived from an EMBL/GenBank/DDBJ whole genome shotgun (WGS) entry which is preliminary data.</text>
</comment>
<dbReference type="GO" id="GO:0008897">
    <property type="term" value="F:holo-[acyl-carrier-protein] synthase activity"/>
    <property type="evidence" value="ECO:0007669"/>
    <property type="project" value="InterPro"/>
</dbReference>
<dbReference type="Gene3D" id="3.90.470.20">
    <property type="entry name" value="4'-phosphopantetheinyl transferase domain"/>
    <property type="match status" value="1"/>
</dbReference>
<comment type="similarity">
    <text evidence="1">Belongs to the P-Pant transferase superfamily. Gsp/Sfp/HetI/AcpT family.</text>
</comment>
<dbReference type="InterPro" id="IPR050559">
    <property type="entry name" value="P-Pant_transferase_sf"/>
</dbReference>
<dbReference type="GO" id="GO:0019878">
    <property type="term" value="P:lysine biosynthetic process via aminoadipic acid"/>
    <property type="evidence" value="ECO:0007669"/>
    <property type="project" value="TreeGrafter"/>
</dbReference>
<protein>
    <submittedName>
        <fullName evidence="4">4'-phosphopantetheinyl transferase</fullName>
    </submittedName>
</protein>